<dbReference type="OrthoDB" id="5843405at2759"/>
<dbReference type="AlphaFoldDB" id="A0A7T8GUK3"/>
<name>A0A7T8GUK3_CALRO</name>
<reference evidence="2" key="1">
    <citation type="submission" date="2021-01" db="EMBL/GenBank/DDBJ databases">
        <title>Caligus Genome Assembly.</title>
        <authorList>
            <person name="Gallardo-Escarate C."/>
        </authorList>
    </citation>
    <scope>NUCLEOTIDE SEQUENCE [LARGE SCALE GENOMIC DNA]</scope>
</reference>
<sequence>MTKAVAGYILRNPAHSMNNMAQEYNVSARTIGKVVKVTGHEAIQVQKIYQLNGATRVKRKADQSDSQMGRR</sequence>
<evidence type="ECO:0000313" key="2">
    <source>
        <dbReference type="Proteomes" id="UP000595437"/>
    </source>
</evidence>
<dbReference type="EMBL" id="CP045902">
    <property type="protein sequence ID" value="QQP38017.1"/>
    <property type="molecule type" value="Genomic_DNA"/>
</dbReference>
<keyword evidence="2" id="KW-1185">Reference proteome</keyword>
<proteinExistence type="predicted"/>
<evidence type="ECO:0000313" key="1">
    <source>
        <dbReference type="EMBL" id="QQP38017.1"/>
    </source>
</evidence>
<protein>
    <submittedName>
        <fullName evidence="1">Uncharacterized protein</fullName>
    </submittedName>
</protein>
<dbReference type="Proteomes" id="UP000595437">
    <property type="component" value="Chromosome 13"/>
</dbReference>
<organism evidence="1 2">
    <name type="scientific">Caligus rogercresseyi</name>
    <name type="common">Sea louse</name>
    <dbReference type="NCBI Taxonomy" id="217165"/>
    <lineage>
        <taxon>Eukaryota</taxon>
        <taxon>Metazoa</taxon>
        <taxon>Ecdysozoa</taxon>
        <taxon>Arthropoda</taxon>
        <taxon>Crustacea</taxon>
        <taxon>Multicrustacea</taxon>
        <taxon>Hexanauplia</taxon>
        <taxon>Copepoda</taxon>
        <taxon>Siphonostomatoida</taxon>
        <taxon>Caligidae</taxon>
        <taxon>Caligus</taxon>
    </lineage>
</organism>
<gene>
    <name evidence="1" type="ORF">FKW44_018484</name>
</gene>
<accession>A0A7T8GUK3</accession>